<proteinExistence type="predicted"/>
<dbReference type="SUPFAM" id="SSF47565">
    <property type="entry name" value="Insect pheromone/odorant-binding proteins"/>
    <property type="match status" value="1"/>
</dbReference>
<feature type="chain" id="PRO_5046491924" evidence="1">
    <location>
        <begin position="23"/>
        <end position="150"/>
    </location>
</feature>
<dbReference type="Proteomes" id="UP001642540">
    <property type="component" value="Unassembled WGS sequence"/>
</dbReference>
<feature type="signal peptide" evidence="1">
    <location>
        <begin position="1"/>
        <end position="22"/>
    </location>
</feature>
<evidence type="ECO:0000313" key="3">
    <source>
        <dbReference type="Proteomes" id="UP001642540"/>
    </source>
</evidence>
<dbReference type="Gene3D" id="1.10.238.20">
    <property type="entry name" value="Pheromone/general odorant binding protein domain"/>
    <property type="match status" value="1"/>
</dbReference>
<evidence type="ECO:0000256" key="1">
    <source>
        <dbReference type="SAM" id="SignalP"/>
    </source>
</evidence>
<accession>A0ABP1S620</accession>
<dbReference type="InterPro" id="IPR006170">
    <property type="entry name" value="PBP/GOBP"/>
</dbReference>
<keyword evidence="3" id="KW-1185">Reference proteome</keyword>
<protein>
    <submittedName>
        <fullName evidence="2">Uncharacterized protein</fullName>
    </submittedName>
</protein>
<dbReference type="EMBL" id="CAXLJM020000160">
    <property type="protein sequence ID" value="CAL8143828.1"/>
    <property type="molecule type" value="Genomic_DNA"/>
</dbReference>
<dbReference type="InterPro" id="IPR036728">
    <property type="entry name" value="PBP_GOBP_sf"/>
</dbReference>
<reference evidence="2 3" key="1">
    <citation type="submission" date="2024-08" db="EMBL/GenBank/DDBJ databases">
        <authorList>
            <person name="Cucini C."/>
            <person name="Frati F."/>
        </authorList>
    </citation>
    <scope>NUCLEOTIDE SEQUENCE [LARGE SCALE GENOMIC DNA]</scope>
</reference>
<gene>
    <name evidence="2" type="ORF">ODALV1_LOCUS29936</name>
</gene>
<organism evidence="2 3">
    <name type="scientific">Orchesella dallaii</name>
    <dbReference type="NCBI Taxonomy" id="48710"/>
    <lineage>
        <taxon>Eukaryota</taxon>
        <taxon>Metazoa</taxon>
        <taxon>Ecdysozoa</taxon>
        <taxon>Arthropoda</taxon>
        <taxon>Hexapoda</taxon>
        <taxon>Collembola</taxon>
        <taxon>Entomobryomorpha</taxon>
        <taxon>Entomobryoidea</taxon>
        <taxon>Orchesellidae</taxon>
        <taxon>Orchesellinae</taxon>
        <taxon>Orchesella</taxon>
    </lineage>
</organism>
<name>A0ABP1S620_9HEXA</name>
<comment type="caution">
    <text evidence="2">The sequence shown here is derived from an EMBL/GenBank/DDBJ whole genome shotgun (WGS) entry which is preliminary data.</text>
</comment>
<dbReference type="Pfam" id="PF01395">
    <property type="entry name" value="PBP_GOBP"/>
    <property type="match status" value="1"/>
</dbReference>
<sequence length="150" mass="16444">MSSPVQFLTFLVGLNFVGYSLGCFSTFKNAQNISFVQEDCQKSAGFQEMPSMDDLGMEKFDDQCISKCILNGLQMIDNEGQIDKDILLDFMEINAPEAYLLKLSELSSSCSESSGSDKIEGGSKTGKTREECAPMQKFYSCFLAGAGKLC</sequence>
<keyword evidence="1" id="KW-0732">Signal</keyword>
<evidence type="ECO:0000313" key="2">
    <source>
        <dbReference type="EMBL" id="CAL8143828.1"/>
    </source>
</evidence>